<keyword evidence="2" id="KW-1185">Reference proteome</keyword>
<organism evidence="1 2">
    <name type="scientific">Cylindrodendrum hubeiense</name>
    <dbReference type="NCBI Taxonomy" id="595255"/>
    <lineage>
        <taxon>Eukaryota</taxon>
        <taxon>Fungi</taxon>
        <taxon>Dikarya</taxon>
        <taxon>Ascomycota</taxon>
        <taxon>Pezizomycotina</taxon>
        <taxon>Sordariomycetes</taxon>
        <taxon>Hypocreomycetidae</taxon>
        <taxon>Hypocreales</taxon>
        <taxon>Nectriaceae</taxon>
        <taxon>Cylindrodendrum</taxon>
    </lineage>
</organism>
<dbReference type="AlphaFoldDB" id="A0A9P5HKW8"/>
<dbReference type="InterPro" id="IPR029063">
    <property type="entry name" value="SAM-dependent_MTases_sf"/>
</dbReference>
<protein>
    <recommendedName>
        <fullName evidence="3">Methyltransferase domain-containing protein</fullName>
    </recommendedName>
</protein>
<dbReference type="Pfam" id="PF13489">
    <property type="entry name" value="Methyltransf_23"/>
    <property type="match status" value="1"/>
</dbReference>
<reference evidence="1" key="1">
    <citation type="submission" date="2020-03" db="EMBL/GenBank/DDBJ databases">
        <title>Draft Genome Sequence of Cylindrodendrum hubeiense.</title>
        <authorList>
            <person name="Buettner E."/>
            <person name="Kellner H."/>
        </authorList>
    </citation>
    <scope>NUCLEOTIDE SEQUENCE</scope>
    <source>
        <strain evidence="1">IHI 201604</strain>
    </source>
</reference>
<dbReference type="OrthoDB" id="8300214at2759"/>
<comment type="caution">
    <text evidence="1">The sequence shown here is derived from an EMBL/GenBank/DDBJ whole genome shotgun (WGS) entry which is preliminary data.</text>
</comment>
<evidence type="ECO:0000313" key="1">
    <source>
        <dbReference type="EMBL" id="KAF7558161.1"/>
    </source>
</evidence>
<gene>
    <name evidence="1" type="ORF">G7Z17_g59</name>
</gene>
<sequence>MSQAEHRVRLLNDWGVIQPGSRILELGCGQGDCTEVLAEAVGPSGTVDAVDPASLDYGAPFTLGQAQGQLSSGPLGDRITWHQASPEPFLHEASKNGRTWDVVVLVHCIWYFKSPEILGSILQALKNRTSTICIAEYALHATHPAASTHVLAALARAGLETHKLESDENIQTILSPAQIKDACASAGWKIEHESILTPEPALRDGFWETSTVASGDFLVEIDSHVKDERAKTYLRAARDAVLSSVATTGNIKDTRTMDVWTAVLNPLATE</sequence>
<proteinExistence type="predicted"/>
<evidence type="ECO:0008006" key="3">
    <source>
        <dbReference type="Google" id="ProtNLM"/>
    </source>
</evidence>
<name>A0A9P5HKW8_9HYPO</name>
<dbReference type="EMBL" id="JAANBB010000001">
    <property type="protein sequence ID" value="KAF7558161.1"/>
    <property type="molecule type" value="Genomic_DNA"/>
</dbReference>
<dbReference type="Proteomes" id="UP000722485">
    <property type="component" value="Unassembled WGS sequence"/>
</dbReference>
<accession>A0A9P5HKW8</accession>
<evidence type="ECO:0000313" key="2">
    <source>
        <dbReference type="Proteomes" id="UP000722485"/>
    </source>
</evidence>
<dbReference type="Gene3D" id="3.40.50.150">
    <property type="entry name" value="Vaccinia Virus protein VP39"/>
    <property type="match status" value="1"/>
</dbReference>
<dbReference type="CDD" id="cd02440">
    <property type="entry name" value="AdoMet_MTases"/>
    <property type="match status" value="1"/>
</dbReference>
<dbReference type="SUPFAM" id="SSF53335">
    <property type="entry name" value="S-adenosyl-L-methionine-dependent methyltransferases"/>
    <property type="match status" value="1"/>
</dbReference>